<dbReference type="EMBL" id="LJHD01000152">
    <property type="protein sequence ID" value="ONI43260.1"/>
    <property type="molecule type" value="Genomic_DNA"/>
</dbReference>
<dbReference type="Proteomes" id="UP000188637">
    <property type="component" value="Unassembled WGS sequence"/>
</dbReference>
<sequence>MRWFKRLVQRSKDTAKNEQRFERHDIDGLFTELQSTFLRTSRLKQQVKDVEDIRDCLEHYKLLSKTDKQTLDKLSINHKSALDERKQLQNRLVRTNPALHRFAEYDKDLSTLIPEIKRAENQVNIYEHNIKYLKDEQEYLKDDRELLLQGYKYLKIFTVIFSVLLLTVLFLSFAMLQVVRENIWLNITISCLIFLLVVWTILVIKEKLEKELKKNELLQQKVSKYLKKTQLHHFNSKQFVTFEFNKLGVDSISKLEQYYARYEENKGNEKTYNNLMDKVTVIEEKIESLLKQNYINDANLKRIIDWIVTPRKKEEDNALFQETERALKQLKGLDEYEKELCKQISAYGSLKEYKDIVQIKFQEYEDFKKTFSSKPRPLYEPTQTMFEEEDI</sequence>
<name>A0ACC8XHB0_9FIRM</name>
<evidence type="ECO:0000313" key="2">
    <source>
        <dbReference type="Proteomes" id="UP000188637"/>
    </source>
</evidence>
<keyword evidence="2" id="KW-1185">Reference proteome</keyword>
<evidence type="ECO:0000313" key="1">
    <source>
        <dbReference type="EMBL" id="ONI43260.1"/>
    </source>
</evidence>
<organism evidence="1 2">
    <name type="scientific">Candidatus Epulonipiscium fishelsonii</name>
    <dbReference type="NCBI Taxonomy" id="77094"/>
    <lineage>
        <taxon>Bacteria</taxon>
        <taxon>Bacillati</taxon>
        <taxon>Bacillota</taxon>
        <taxon>Clostridia</taxon>
        <taxon>Lachnospirales</taxon>
        <taxon>Lachnospiraceae</taxon>
        <taxon>Candidatus Epulonipiscium</taxon>
    </lineage>
</organism>
<protein>
    <submittedName>
        <fullName evidence="1">Uncharacterized protein</fullName>
    </submittedName>
</protein>
<accession>A0ACC8XHB0</accession>
<proteinExistence type="predicted"/>
<comment type="caution">
    <text evidence="1">The sequence shown here is derived from an EMBL/GenBank/DDBJ whole genome shotgun (WGS) entry which is preliminary data.</text>
</comment>
<gene>
    <name evidence="1" type="ORF">AN640_06545</name>
</gene>
<reference evidence="1" key="1">
    <citation type="submission" date="2016-08" db="EMBL/GenBank/DDBJ databases">
        <authorList>
            <person name="Ngugi D.K."/>
            <person name="Miyake S."/>
            <person name="Stingl U."/>
        </authorList>
    </citation>
    <scope>NUCLEOTIDE SEQUENCE</scope>
    <source>
        <strain evidence="1">SCG-D08WGA-EpuloA1</strain>
    </source>
</reference>